<name>A0AAN2BYE7_9PROT</name>
<keyword evidence="4" id="KW-0812">Transmembrane</keyword>
<feature type="transmembrane region" description="Helical" evidence="4">
    <location>
        <begin position="20"/>
        <end position="40"/>
    </location>
</feature>
<feature type="transmembrane region" description="Helical" evidence="4">
    <location>
        <begin position="220"/>
        <end position="243"/>
    </location>
</feature>
<dbReference type="InterPro" id="IPR019734">
    <property type="entry name" value="TPR_rpt"/>
</dbReference>
<keyword evidence="2 3" id="KW-0802">TPR repeat</keyword>
<evidence type="ECO:0000256" key="1">
    <source>
        <dbReference type="ARBA" id="ARBA00022737"/>
    </source>
</evidence>
<evidence type="ECO:0000313" key="5">
    <source>
        <dbReference type="EMBL" id="BCK86662.1"/>
    </source>
</evidence>
<accession>A0AAN2BYE7</accession>
<feature type="transmembrane region" description="Helical" evidence="4">
    <location>
        <begin position="390"/>
        <end position="409"/>
    </location>
</feature>
<dbReference type="Pfam" id="PF14559">
    <property type="entry name" value="TPR_19"/>
    <property type="match status" value="1"/>
</dbReference>
<proteinExistence type="predicted"/>
<dbReference type="SUPFAM" id="SSF48452">
    <property type="entry name" value="TPR-like"/>
    <property type="match status" value="1"/>
</dbReference>
<keyword evidence="1" id="KW-0677">Repeat</keyword>
<feature type="transmembrane region" description="Helical" evidence="4">
    <location>
        <begin position="335"/>
        <end position="354"/>
    </location>
</feature>
<dbReference type="KEGG" id="seme:MIZ01_0428"/>
<feature type="transmembrane region" description="Helical" evidence="4">
    <location>
        <begin position="84"/>
        <end position="105"/>
    </location>
</feature>
<dbReference type="Gene3D" id="1.25.40.10">
    <property type="entry name" value="Tetratricopeptide repeat domain"/>
    <property type="match status" value="1"/>
</dbReference>
<evidence type="ECO:0000256" key="4">
    <source>
        <dbReference type="SAM" id="Phobius"/>
    </source>
</evidence>
<reference evidence="5 6" key="1">
    <citation type="journal article" date="2022" name="Int. J. Syst. Evol. Microbiol.">
        <title>&lt;i&gt;Sideroxyarcus emersonii&lt;/i&gt; gen. nov. sp. nov., a neutrophilic, microaerobic iron- and thiosulfate-oxidizing bacterium isolated from iron-rich wetland sediment.</title>
        <authorList>
            <person name="Kato S."/>
            <person name="Itoh T."/>
            <person name="Iino T."/>
            <person name="Ohkuma M."/>
        </authorList>
    </citation>
    <scope>NUCLEOTIDE SEQUENCE [LARGE SCALE GENOMIC DNA]</scope>
    <source>
        <strain evidence="5 6">MIZ01</strain>
    </source>
</reference>
<evidence type="ECO:0000313" key="6">
    <source>
        <dbReference type="Proteomes" id="UP001320326"/>
    </source>
</evidence>
<gene>
    <name evidence="5" type="ORF">MIZ01_0428</name>
</gene>
<feature type="transmembrane region" description="Helical" evidence="4">
    <location>
        <begin position="126"/>
        <end position="145"/>
    </location>
</feature>
<feature type="transmembrane region" description="Helical" evidence="4">
    <location>
        <begin position="151"/>
        <end position="170"/>
    </location>
</feature>
<feature type="transmembrane region" description="Helical" evidence="4">
    <location>
        <begin position="366"/>
        <end position="383"/>
    </location>
</feature>
<keyword evidence="4" id="KW-0472">Membrane</keyword>
<protein>
    <submittedName>
        <fullName evidence="5">Uncharacterized protein</fullName>
    </submittedName>
</protein>
<organism evidence="5 6">
    <name type="scientific">Sideroxyarcus emersonii</name>
    <dbReference type="NCBI Taxonomy" id="2764705"/>
    <lineage>
        <taxon>Bacteria</taxon>
        <taxon>Pseudomonadati</taxon>
        <taxon>Pseudomonadota</taxon>
        <taxon>Betaproteobacteria</taxon>
        <taxon>Nitrosomonadales</taxon>
        <taxon>Gallionellaceae</taxon>
        <taxon>Sideroxyarcus</taxon>
    </lineage>
</organism>
<evidence type="ECO:0000256" key="2">
    <source>
        <dbReference type="ARBA" id="ARBA00022803"/>
    </source>
</evidence>
<dbReference type="InterPro" id="IPR052346">
    <property type="entry name" value="O-mannosyl-transferase_TMTC"/>
</dbReference>
<feature type="transmembrane region" description="Helical" evidence="4">
    <location>
        <begin position="264"/>
        <end position="287"/>
    </location>
</feature>
<feature type="repeat" description="TPR" evidence="3">
    <location>
        <begin position="433"/>
        <end position="466"/>
    </location>
</feature>
<dbReference type="RefSeq" id="WP_237247833.1">
    <property type="nucleotide sequence ID" value="NZ_AP023423.1"/>
</dbReference>
<evidence type="ECO:0000256" key="3">
    <source>
        <dbReference type="PROSITE-ProRule" id="PRU00339"/>
    </source>
</evidence>
<dbReference type="Proteomes" id="UP001320326">
    <property type="component" value="Chromosome"/>
</dbReference>
<sequence length="559" mass="63297">MKHRARLINYFSRHDRGWVLGLCALVGAIYLPFLGSQFFFDDLSFFSTDTVEVYKSNSFDFGLRWLPYASLGRLYAIFSSEFSYIYRLCNMLLHAANAVLLFYFLRNLVAAVQAYEIEPARAVRGAWFGASVFALHPVAAFAVGYVIQISVLMSTLFSLLMLLAYLHGLLSGERRWFALAVLAYFLACFSKEHSVLMPAVLWAMGLLLSSGKRVDRHVLWLTWLALIAIALFVTLRAHGVLGSPYEPMAKQLFAQQGIEESTPVLHLLSALTQAGLFFKYLLLWILPDPTLMSIDMRETFLAAATSWQAWLGGIAFMLYGMFGIRLLLRGGTSGLFGFAMLYPWLLFWVEMAGIRMQEPFVLYRSYLWMPGMALFIPIVLAKLPEQRGRLIMVCLLLLFIPLSWARLWIFSDSYRLWNEAAILLKDEQVAGADRIYFNRGQAEMAEKKWEAAAADFKRASDISPELEPIHYLLGAAYGNAGRFAEALTQFDTAISLQPDDSQVYFSKGMTLKLLHRDEESMLQMEQSCKLNNKVACLILKVQHRGRNSMGENQGDGSTN</sequence>
<feature type="transmembrane region" description="Helical" evidence="4">
    <location>
        <begin position="177"/>
        <end position="208"/>
    </location>
</feature>
<dbReference type="AlphaFoldDB" id="A0AAN2BYE7"/>
<dbReference type="SMART" id="SM00028">
    <property type="entry name" value="TPR"/>
    <property type="match status" value="3"/>
</dbReference>
<keyword evidence="4" id="KW-1133">Transmembrane helix</keyword>
<dbReference type="InterPro" id="IPR011990">
    <property type="entry name" value="TPR-like_helical_dom_sf"/>
</dbReference>
<dbReference type="PROSITE" id="PS50005">
    <property type="entry name" value="TPR"/>
    <property type="match status" value="2"/>
</dbReference>
<feature type="repeat" description="TPR" evidence="3">
    <location>
        <begin position="467"/>
        <end position="500"/>
    </location>
</feature>
<dbReference type="PANTHER" id="PTHR44227">
    <property type="match status" value="1"/>
</dbReference>
<keyword evidence="6" id="KW-1185">Reference proteome</keyword>
<feature type="transmembrane region" description="Helical" evidence="4">
    <location>
        <begin position="307"/>
        <end position="328"/>
    </location>
</feature>
<dbReference type="PANTHER" id="PTHR44227:SF3">
    <property type="entry name" value="PROTEIN O-MANNOSYL-TRANSFERASE TMTC4"/>
    <property type="match status" value="1"/>
</dbReference>
<dbReference type="EMBL" id="AP023423">
    <property type="protein sequence ID" value="BCK86662.1"/>
    <property type="molecule type" value="Genomic_DNA"/>
</dbReference>